<dbReference type="GO" id="GO:0006950">
    <property type="term" value="P:response to stress"/>
    <property type="evidence" value="ECO:0007669"/>
    <property type="project" value="TreeGrafter"/>
</dbReference>
<gene>
    <name evidence="2" type="ORF">DdX_21698</name>
</gene>
<name>A0AAD4MG18_9BILA</name>
<dbReference type="Pfam" id="PF12802">
    <property type="entry name" value="MarR_2"/>
    <property type="match status" value="1"/>
</dbReference>
<evidence type="ECO:0000259" key="1">
    <source>
        <dbReference type="PROSITE" id="PS50995"/>
    </source>
</evidence>
<reference evidence="2" key="1">
    <citation type="submission" date="2022-01" db="EMBL/GenBank/DDBJ databases">
        <title>Genome Sequence Resource for Two Populations of Ditylenchus destructor, the Migratory Endoparasitic Phytonematode.</title>
        <authorList>
            <person name="Zhang H."/>
            <person name="Lin R."/>
            <person name="Xie B."/>
        </authorList>
    </citation>
    <scope>NUCLEOTIDE SEQUENCE</scope>
    <source>
        <strain evidence="2">BazhouSP</strain>
    </source>
</reference>
<accession>A0AAD4MG18</accession>
<evidence type="ECO:0000313" key="3">
    <source>
        <dbReference type="Proteomes" id="UP001201812"/>
    </source>
</evidence>
<evidence type="ECO:0000313" key="2">
    <source>
        <dbReference type="EMBL" id="KAI1691705.1"/>
    </source>
</evidence>
<dbReference type="PANTHER" id="PTHR33164">
    <property type="entry name" value="TRANSCRIPTIONAL REGULATOR, MARR FAMILY"/>
    <property type="match status" value="1"/>
</dbReference>
<feature type="domain" description="HTH marR-type" evidence="1">
    <location>
        <begin position="1"/>
        <end position="84"/>
    </location>
</feature>
<dbReference type="AlphaFoldDB" id="A0AAD4MG18"/>
<dbReference type="PANTHER" id="PTHR33164:SF13">
    <property type="entry name" value="4-HYDROXYPHENYLACETATE CATABOLISM PROTEIN"/>
    <property type="match status" value="1"/>
</dbReference>
<organism evidence="2 3">
    <name type="scientific">Ditylenchus destructor</name>
    <dbReference type="NCBI Taxonomy" id="166010"/>
    <lineage>
        <taxon>Eukaryota</taxon>
        <taxon>Metazoa</taxon>
        <taxon>Ecdysozoa</taxon>
        <taxon>Nematoda</taxon>
        <taxon>Chromadorea</taxon>
        <taxon>Rhabditida</taxon>
        <taxon>Tylenchina</taxon>
        <taxon>Tylenchomorpha</taxon>
        <taxon>Sphaerularioidea</taxon>
        <taxon>Anguinidae</taxon>
        <taxon>Anguininae</taxon>
        <taxon>Ditylenchus</taxon>
    </lineage>
</organism>
<keyword evidence="3" id="KW-1185">Reference proteome</keyword>
<dbReference type="Proteomes" id="UP001201812">
    <property type="component" value="Unassembled WGS sequence"/>
</dbReference>
<dbReference type="InterPro" id="IPR000835">
    <property type="entry name" value="HTH_MarR-typ"/>
</dbReference>
<dbReference type="PROSITE" id="PS50995">
    <property type="entry name" value="HTH_MARR_2"/>
    <property type="match status" value="1"/>
</dbReference>
<dbReference type="InterPro" id="IPR036388">
    <property type="entry name" value="WH-like_DNA-bd_sf"/>
</dbReference>
<comment type="caution">
    <text evidence="2">The sequence shown here is derived from an EMBL/GenBank/DDBJ whole genome shotgun (WGS) entry which is preliminary data.</text>
</comment>
<sequence>MPSLLVNWLSRLMSKKVDQRLAAVGLTGSQLPVLVALKDGGARTQKELADFAGVAQPSMAQLLSRMERDGLIQRVPSSTDGRIR</sequence>
<dbReference type="InterPro" id="IPR036390">
    <property type="entry name" value="WH_DNA-bd_sf"/>
</dbReference>
<dbReference type="GO" id="GO:0003700">
    <property type="term" value="F:DNA-binding transcription factor activity"/>
    <property type="evidence" value="ECO:0007669"/>
    <property type="project" value="InterPro"/>
</dbReference>
<protein>
    <submittedName>
        <fullName evidence="2">MarR family domain-containing protein</fullName>
    </submittedName>
</protein>
<dbReference type="InterPro" id="IPR039422">
    <property type="entry name" value="MarR/SlyA-like"/>
</dbReference>
<dbReference type="Gene3D" id="1.10.10.10">
    <property type="entry name" value="Winged helix-like DNA-binding domain superfamily/Winged helix DNA-binding domain"/>
    <property type="match status" value="1"/>
</dbReference>
<dbReference type="EMBL" id="JAKKPZ010000879">
    <property type="protein sequence ID" value="KAI1691705.1"/>
    <property type="molecule type" value="Genomic_DNA"/>
</dbReference>
<proteinExistence type="predicted"/>
<dbReference type="SUPFAM" id="SSF46785">
    <property type="entry name" value="Winged helix' DNA-binding domain"/>
    <property type="match status" value="1"/>
</dbReference>